<dbReference type="EMBL" id="JGYG01000008">
    <property type="protein sequence ID" value="KFI28449.1"/>
    <property type="molecule type" value="Genomic_DNA"/>
</dbReference>
<dbReference type="Proteomes" id="UP000028826">
    <property type="component" value="Unassembled WGS sequence"/>
</dbReference>
<gene>
    <name evidence="1" type="ORF">CN97_19420</name>
</gene>
<name>A0A086Y2E9_9RHOB</name>
<sequence>MGFAWCLGAVGIKERRGCQLAQELACEGLQQWTCLGRESLQELLCEALRGILRHGGEHLSQFRGMCLESLADGTALVSTSADSRSRWSASFRWHGDLIAKRCSRLPKHDVGIN</sequence>
<accession>A0A086Y2E9</accession>
<proteinExistence type="predicted"/>
<evidence type="ECO:0000313" key="1">
    <source>
        <dbReference type="EMBL" id="KFI28449.1"/>
    </source>
</evidence>
<comment type="caution">
    <text evidence="1">The sequence shown here is derived from an EMBL/GenBank/DDBJ whole genome shotgun (WGS) entry which is preliminary data.</text>
</comment>
<evidence type="ECO:0000313" key="2">
    <source>
        <dbReference type="Proteomes" id="UP000028826"/>
    </source>
</evidence>
<protein>
    <submittedName>
        <fullName evidence="1">Uncharacterized protein</fullName>
    </submittedName>
</protein>
<keyword evidence="2" id="KW-1185">Reference proteome</keyword>
<reference evidence="1 2" key="1">
    <citation type="submission" date="2014-03" db="EMBL/GenBank/DDBJ databases">
        <title>Genome of Haematobacter massiliensis CCUG 47968.</title>
        <authorList>
            <person name="Wang D."/>
            <person name="Wang G."/>
        </authorList>
    </citation>
    <scope>NUCLEOTIDE SEQUENCE [LARGE SCALE GENOMIC DNA]</scope>
    <source>
        <strain evidence="1 2">CCUG 47968</strain>
    </source>
</reference>
<dbReference type="AlphaFoldDB" id="A0A086Y2E9"/>
<organism evidence="1 2">
    <name type="scientific">Haematobacter massiliensis</name>
    <dbReference type="NCBI Taxonomy" id="195105"/>
    <lineage>
        <taxon>Bacteria</taxon>
        <taxon>Pseudomonadati</taxon>
        <taxon>Pseudomonadota</taxon>
        <taxon>Alphaproteobacteria</taxon>
        <taxon>Rhodobacterales</taxon>
        <taxon>Paracoccaceae</taxon>
        <taxon>Haematobacter</taxon>
    </lineage>
</organism>